<evidence type="ECO:0000313" key="8">
    <source>
        <dbReference type="EMBL" id="THZ49978.1"/>
    </source>
</evidence>
<dbReference type="PANTHER" id="PTHR23501">
    <property type="entry name" value="MAJOR FACILITATOR SUPERFAMILY"/>
    <property type="match status" value="1"/>
</dbReference>
<dbReference type="FunFam" id="1.20.1720.10:FF:000012">
    <property type="entry name" value="MFS toxin efflux pump (AflT)"/>
    <property type="match status" value="1"/>
</dbReference>
<dbReference type="Pfam" id="PF07690">
    <property type="entry name" value="MFS_1"/>
    <property type="match status" value="1"/>
</dbReference>
<feature type="transmembrane region" description="Helical" evidence="6">
    <location>
        <begin position="328"/>
        <end position="348"/>
    </location>
</feature>
<evidence type="ECO:0000259" key="7">
    <source>
        <dbReference type="PROSITE" id="PS50850"/>
    </source>
</evidence>
<comment type="subcellular location">
    <subcellularLocation>
        <location evidence="1">Membrane</location>
        <topology evidence="1">Multi-pass membrane protein</topology>
    </subcellularLocation>
</comment>
<keyword evidence="4 6" id="KW-1133">Transmembrane helix</keyword>
<dbReference type="GO" id="GO:0005886">
    <property type="term" value="C:plasma membrane"/>
    <property type="evidence" value="ECO:0007669"/>
    <property type="project" value="TreeGrafter"/>
</dbReference>
<feature type="transmembrane region" description="Helical" evidence="6">
    <location>
        <begin position="155"/>
        <end position="176"/>
    </location>
</feature>
<dbReference type="CDD" id="cd17502">
    <property type="entry name" value="MFS_Azr1_MDR_like"/>
    <property type="match status" value="1"/>
</dbReference>
<feature type="transmembrane region" description="Helical" evidence="6">
    <location>
        <begin position="291"/>
        <end position="308"/>
    </location>
</feature>
<evidence type="ECO:0000256" key="4">
    <source>
        <dbReference type="ARBA" id="ARBA00022989"/>
    </source>
</evidence>
<comment type="caution">
    <text evidence="8">The sequence shown here is derived from an EMBL/GenBank/DDBJ whole genome shotgun (WGS) entry which is preliminary data.</text>
</comment>
<reference evidence="8 9" key="1">
    <citation type="submission" date="2018-10" db="EMBL/GenBank/DDBJ databases">
        <title>Fifty Aureobasidium pullulans genomes reveal a recombining polyextremotolerant generalist.</title>
        <authorList>
            <person name="Gostincar C."/>
            <person name="Turk M."/>
            <person name="Zajc J."/>
            <person name="Gunde-Cimerman N."/>
        </authorList>
    </citation>
    <scope>NUCLEOTIDE SEQUENCE [LARGE SCALE GENOMIC DNA]</scope>
    <source>
        <strain evidence="8 9">EXF-3844</strain>
    </source>
</reference>
<evidence type="ECO:0000256" key="2">
    <source>
        <dbReference type="ARBA" id="ARBA00022448"/>
    </source>
</evidence>
<evidence type="ECO:0000256" key="1">
    <source>
        <dbReference type="ARBA" id="ARBA00004141"/>
    </source>
</evidence>
<proteinExistence type="predicted"/>
<dbReference type="Proteomes" id="UP000310121">
    <property type="component" value="Unassembled WGS sequence"/>
</dbReference>
<dbReference type="SUPFAM" id="SSF103473">
    <property type="entry name" value="MFS general substrate transporter"/>
    <property type="match status" value="2"/>
</dbReference>
<feature type="transmembrane region" description="Helical" evidence="6">
    <location>
        <begin position="258"/>
        <end position="279"/>
    </location>
</feature>
<dbReference type="InterPro" id="IPR020846">
    <property type="entry name" value="MFS_dom"/>
</dbReference>
<dbReference type="PROSITE" id="PS50850">
    <property type="entry name" value="MFS"/>
    <property type="match status" value="1"/>
</dbReference>
<accession>A0A4S9VF17</accession>
<keyword evidence="5 6" id="KW-0472">Membrane</keyword>
<gene>
    <name evidence="8" type="ORF">D6C90_02992</name>
</gene>
<feature type="transmembrane region" description="Helical" evidence="6">
    <location>
        <begin position="368"/>
        <end position="386"/>
    </location>
</feature>
<feature type="transmembrane region" description="Helical" evidence="6">
    <location>
        <begin position="215"/>
        <end position="238"/>
    </location>
</feature>
<dbReference type="InterPro" id="IPR011701">
    <property type="entry name" value="MFS"/>
</dbReference>
<evidence type="ECO:0000256" key="3">
    <source>
        <dbReference type="ARBA" id="ARBA00022692"/>
    </source>
</evidence>
<name>A0A4S9VF17_AURPU</name>
<evidence type="ECO:0000256" key="5">
    <source>
        <dbReference type="ARBA" id="ARBA00023136"/>
    </source>
</evidence>
<dbReference type="Gene3D" id="1.20.1250.20">
    <property type="entry name" value="MFS general substrate transporter like domains"/>
    <property type="match status" value="2"/>
</dbReference>
<dbReference type="InterPro" id="IPR036259">
    <property type="entry name" value="MFS_trans_sf"/>
</dbReference>
<feature type="transmembrane region" description="Helical" evidence="6">
    <location>
        <begin position="393"/>
        <end position="411"/>
    </location>
</feature>
<dbReference type="PANTHER" id="PTHR23501:SF177">
    <property type="entry name" value="MAJOR FACILITATOR SUPERFAMILY (MFS) PROFILE DOMAIN-CONTAINING PROTEIN-RELATED"/>
    <property type="match status" value="1"/>
</dbReference>
<evidence type="ECO:0000256" key="6">
    <source>
        <dbReference type="SAM" id="Phobius"/>
    </source>
</evidence>
<keyword evidence="2" id="KW-0813">Transport</keyword>
<feature type="transmembrane region" description="Helical" evidence="6">
    <location>
        <begin position="129"/>
        <end position="149"/>
    </location>
</feature>
<dbReference type="GO" id="GO:0022857">
    <property type="term" value="F:transmembrane transporter activity"/>
    <property type="evidence" value="ECO:0007669"/>
    <property type="project" value="InterPro"/>
</dbReference>
<evidence type="ECO:0000313" key="9">
    <source>
        <dbReference type="Proteomes" id="UP000310121"/>
    </source>
</evidence>
<keyword evidence="3 6" id="KW-0812">Transmembrane</keyword>
<feature type="transmembrane region" description="Helical" evidence="6">
    <location>
        <begin position="423"/>
        <end position="444"/>
    </location>
</feature>
<feature type="domain" description="Major facilitator superfamily (MFS) profile" evidence="7">
    <location>
        <begin position="64"/>
        <end position="566"/>
    </location>
</feature>
<protein>
    <submittedName>
        <fullName evidence="8">MFS general substrate transporter</fullName>
    </submittedName>
</protein>
<organism evidence="8 9">
    <name type="scientific">Aureobasidium pullulans</name>
    <name type="common">Black yeast</name>
    <name type="synonym">Pullularia pullulans</name>
    <dbReference type="NCBI Taxonomy" id="5580"/>
    <lineage>
        <taxon>Eukaryota</taxon>
        <taxon>Fungi</taxon>
        <taxon>Dikarya</taxon>
        <taxon>Ascomycota</taxon>
        <taxon>Pezizomycotina</taxon>
        <taxon>Dothideomycetes</taxon>
        <taxon>Dothideomycetidae</taxon>
        <taxon>Dothideales</taxon>
        <taxon>Saccotheciaceae</taxon>
        <taxon>Aureobasidium</taxon>
    </lineage>
</organism>
<dbReference type="AlphaFoldDB" id="A0A4S9VF17"/>
<feature type="transmembrane region" description="Helical" evidence="6">
    <location>
        <begin position="188"/>
        <end position="209"/>
    </location>
</feature>
<feature type="transmembrane region" description="Helical" evidence="6">
    <location>
        <begin position="61"/>
        <end position="87"/>
    </location>
</feature>
<sequence length="566" mass="61493">MILTILAPQPRLPRKVFLNCKSHEVDHWQAEMSELKEAPIEVTKPEEDVFIADEYVHGTRLIALTISLMLGMFLVALDNTIIGTAIPKITDEFHDLNKVSWYGAAYFMTFGGGFQSTWGKLYKYFPLKLWFLIAMLVFEVGSLVCGVAQNPTTFIVGRAVAGVGGSGVAVGVFTMLGFAAPPEKRPQLLGFTGATYGIAAVLGPLVGGAFTDKVTWRWCFYVNLPIGGLAALIVFIFFRVPHTAKPAPASMREKLLQLDLAGAGLMMGLIVCYILALQYAGQTHPWKSGQVIGLLIGFVAIVAVFISWEIFQKERAMIVPRLFMKRSVWVGSVFMFFFGGAYFTLLYYLPIYFQSIHNTSPIGSGVRMLALIIPLTIAAILQGFALSKIGIVPLFWIVGGAIGTIGCGLFYTMDAHTSTAKWIGYQILVGFTSGWTFQVAIANAQVHAKPEDLSQVSAIVNFFVTIGGSFFISAVQCAFNNQVIKELVKNLPGTSPAMVLGIGATQIRQKFTALQVPIVLDAYMVGLKAVFAVTTAAFGISTFIGAFGSWKRLNEDEMKKAAGGTA</sequence>
<feature type="transmembrane region" description="Helical" evidence="6">
    <location>
        <begin position="456"/>
        <end position="475"/>
    </location>
</feature>
<dbReference type="EMBL" id="QZBN01000188">
    <property type="protein sequence ID" value="THZ49978.1"/>
    <property type="molecule type" value="Genomic_DNA"/>
</dbReference>
<feature type="transmembrane region" description="Helical" evidence="6">
    <location>
        <begin position="529"/>
        <end position="550"/>
    </location>
</feature>
<feature type="transmembrane region" description="Helical" evidence="6">
    <location>
        <begin position="99"/>
        <end position="117"/>
    </location>
</feature>